<organism evidence="1">
    <name type="scientific">groundwater metagenome</name>
    <dbReference type="NCBI Taxonomy" id="717931"/>
    <lineage>
        <taxon>unclassified sequences</taxon>
        <taxon>metagenomes</taxon>
        <taxon>ecological metagenomes</taxon>
    </lineage>
</organism>
<gene>
    <name evidence="1" type="ORF">MSIBF_A1470010</name>
    <name evidence="2" type="ORF">MSIBF_A3560002</name>
</gene>
<accession>A0A098E7I7</accession>
<dbReference type="EMBL" id="CCXY01000054">
    <property type="protein sequence ID" value="CEG11479.1"/>
    <property type="molecule type" value="Genomic_DNA"/>
</dbReference>
<reference evidence="1" key="1">
    <citation type="submission" date="2014-09" db="EMBL/GenBank/DDBJ databases">
        <authorList>
            <person name="Probst J Alexander"/>
        </authorList>
    </citation>
    <scope>NUCLEOTIDE SEQUENCE</scope>
</reference>
<dbReference type="PROSITE" id="PS51257">
    <property type="entry name" value="PROKAR_LIPOPROTEIN"/>
    <property type="match status" value="1"/>
</dbReference>
<sequence length="301" mass="34155">MMKSDNLSITGIIILISVILLSGCLENVETGLPDKNIANLTPENLKTEIINTIEGTKFYQYNVSVEEKYMLNAEDYYYNWIVAGHGDMENKISGFDYTLKNEYGAVFEGVKNYNIKDTIYFSHNVRAHKTCRGGWIRSCSTTLKGSFPFTTQLSEDWAREDEMTIPFERADSLSAMKEILSNSDIKILSEDEKNYKIEVEPNDAGIKILIQHTEITYKTGGTTYDDVFEDTCNNIIGGMKNLTLIIYADKKTLAINKIYAEGIFKGVYGKSTLTVNENLGDFNKKINIEIPKEIEEDVKKR</sequence>
<evidence type="ECO:0000313" key="1">
    <source>
        <dbReference type="EMBL" id="CEG11479.1"/>
    </source>
</evidence>
<name>A0A098E7I7_9ZZZZ</name>
<dbReference type="EMBL" id="CCXY01000286">
    <property type="protein sequence ID" value="CEG13263.1"/>
    <property type="molecule type" value="Genomic_DNA"/>
</dbReference>
<dbReference type="AlphaFoldDB" id="A0A098E7I7"/>
<proteinExistence type="predicted"/>
<protein>
    <submittedName>
        <fullName evidence="1">Uncharacterized protein</fullName>
    </submittedName>
</protein>
<evidence type="ECO:0000313" key="2">
    <source>
        <dbReference type="EMBL" id="CEG13263.1"/>
    </source>
</evidence>